<dbReference type="OrthoDB" id="9795329at2"/>
<dbReference type="RefSeq" id="WP_058313654.1">
    <property type="nucleotide sequence ID" value="NZ_CYTO01000004.1"/>
</dbReference>
<organism evidence="2 3">
    <name type="scientific">Cognatishimia activa</name>
    <dbReference type="NCBI Taxonomy" id="1715691"/>
    <lineage>
        <taxon>Bacteria</taxon>
        <taxon>Pseudomonadati</taxon>
        <taxon>Pseudomonadota</taxon>
        <taxon>Alphaproteobacteria</taxon>
        <taxon>Rhodobacterales</taxon>
        <taxon>Paracoccaceae</taxon>
        <taxon>Cognatishimia</taxon>
    </lineage>
</organism>
<dbReference type="InterPro" id="IPR036282">
    <property type="entry name" value="Glutathione-S-Trfase_C_sf"/>
</dbReference>
<evidence type="ECO:0000313" key="3">
    <source>
        <dbReference type="Proteomes" id="UP000051184"/>
    </source>
</evidence>
<dbReference type="InterPro" id="IPR004045">
    <property type="entry name" value="Glutathione_S-Trfase_N"/>
</dbReference>
<dbReference type="Pfam" id="PF13410">
    <property type="entry name" value="GST_C_2"/>
    <property type="match status" value="1"/>
</dbReference>
<dbReference type="SUPFAM" id="SSF52833">
    <property type="entry name" value="Thioredoxin-like"/>
    <property type="match status" value="1"/>
</dbReference>
<dbReference type="SUPFAM" id="SSF47616">
    <property type="entry name" value="GST C-terminal domain-like"/>
    <property type="match status" value="1"/>
</dbReference>
<accession>A0A0P1ILZ4</accession>
<dbReference type="EMBL" id="CYUE01000002">
    <property type="protein sequence ID" value="CUK24665.1"/>
    <property type="molecule type" value="Genomic_DNA"/>
</dbReference>
<dbReference type="PROSITE" id="PS50404">
    <property type="entry name" value="GST_NTER"/>
    <property type="match status" value="1"/>
</dbReference>
<sequence>MKLITAPASPYSRKVKALLYESNQMGDVELLNVKTSPVAVDEGVQAANPLGKIPCLLRDSDPALYDSRVICRFLDARSGGQFYPDGSIWDVLTIEATADGILDSALSMVYEKRFRDESIQSEAWFNAQKSKVLNGVAALNETWMSHLNGPIHMGHIAVGCALGYLDFRLDDLGWRAENEALAGWYAEFQSREAMKKTEPFDPA</sequence>
<dbReference type="CDD" id="cd03205">
    <property type="entry name" value="GST_C_6"/>
    <property type="match status" value="1"/>
</dbReference>
<dbReference type="STRING" id="1715691.TA5113_00514"/>
<protein>
    <submittedName>
        <fullName evidence="2">Putative GST-like protein YibF</fullName>
    </submittedName>
</protein>
<dbReference type="InterPro" id="IPR036249">
    <property type="entry name" value="Thioredoxin-like_sf"/>
</dbReference>
<dbReference type="Proteomes" id="UP000051184">
    <property type="component" value="Unassembled WGS sequence"/>
</dbReference>
<dbReference type="AlphaFoldDB" id="A0A0P1ILZ4"/>
<reference evidence="3" key="1">
    <citation type="submission" date="2015-09" db="EMBL/GenBank/DDBJ databases">
        <authorList>
            <person name="Rodrigo-Torres Lidia"/>
            <person name="Arahal R.David."/>
        </authorList>
    </citation>
    <scope>NUCLEOTIDE SEQUENCE [LARGE SCALE GENOMIC DNA]</scope>
    <source>
        <strain evidence="3">CECT 5114</strain>
    </source>
</reference>
<proteinExistence type="predicted"/>
<dbReference type="CDD" id="cd03049">
    <property type="entry name" value="GST_N_3"/>
    <property type="match status" value="1"/>
</dbReference>
<dbReference type="Pfam" id="PF13417">
    <property type="entry name" value="GST_N_3"/>
    <property type="match status" value="1"/>
</dbReference>
<gene>
    <name evidence="2" type="primary">yibF</name>
    <name evidence="2" type="ORF">TA5114_00451</name>
</gene>
<dbReference type="Gene3D" id="1.20.1050.10">
    <property type="match status" value="1"/>
</dbReference>
<dbReference type="Gene3D" id="3.40.30.10">
    <property type="entry name" value="Glutaredoxin"/>
    <property type="match status" value="1"/>
</dbReference>
<evidence type="ECO:0000313" key="2">
    <source>
        <dbReference type="EMBL" id="CUK24665.1"/>
    </source>
</evidence>
<feature type="domain" description="GST N-terminal" evidence="1">
    <location>
        <begin position="1"/>
        <end position="82"/>
    </location>
</feature>
<name>A0A0P1ILZ4_9RHOB</name>
<evidence type="ECO:0000259" key="1">
    <source>
        <dbReference type="PROSITE" id="PS50404"/>
    </source>
</evidence>
<keyword evidence="3" id="KW-1185">Reference proteome</keyword>